<keyword evidence="2" id="KW-0520">NAD</keyword>
<keyword evidence="4" id="KW-0472">Membrane</keyword>
<dbReference type="FunFam" id="3.40.910.10:FF:000010">
    <property type="entry name" value="Deoxyhypusine synthase"/>
    <property type="match status" value="2"/>
</dbReference>
<dbReference type="Gene3D" id="3.40.910.10">
    <property type="entry name" value="Deoxyhypusine synthase"/>
    <property type="match status" value="2"/>
</dbReference>
<name>A0A060S480_PLARE</name>
<keyword evidence="4" id="KW-1133">Transmembrane helix</keyword>
<dbReference type="AlphaFoldDB" id="A0A060S480"/>
<evidence type="ECO:0000256" key="2">
    <source>
        <dbReference type="ARBA" id="ARBA00023027"/>
    </source>
</evidence>
<dbReference type="EMBL" id="HG810775">
    <property type="protein sequence ID" value="CDO66610.1"/>
    <property type="molecule type" value="Genomic_DNA"/>
</dbReference>
<feature type="compositionally biased region" description="Low complexity" evidence="3">
    <location>
        <begin position="254"/>
        <end position="274"/>
    </location>
</feature>
<evidence type="ECO:0000256" key="3">
    <source>
        <dbReference type="SAM" id="MobiDB-lite"/>
    </source>
</evidence>
<keyword evidence="6" id="KW-1185">Reference proteome</keyword>
<reference evidence="5" key="1">
    <citation type="submission" date="2014-01" db="EMBL/GenBank/DDBJ databases">
        <authorList>
            <person name="Aslett M."/>
        </authorList>
    </citation>
    <scope>NUCLEOTIDE SEQUENCE</scope>
    <source>
        <strain evidence="5">CDC</strain>
    </source>
</reference>
<dbReference type="Pfam" id="PF01916">
    <property type="entry name" value="DS"/>
    <property type="match status" value="2"/>
</dbReference>
<dbReference type="PhylomeDB" id="A0A060S480"/>
<feature type="transmembrane region" description="Helical" evidence="4">
    <location>
        <begin position="470"/>
        <end position="489"/>
    </location>
</feature>
<keyword evidence="5" id="KW-0808">Transferase</keyword>
<dbReference type="GO" id="GO:0034038">
    <property type="term" value="F:deoxyhypusine synthase activity"/>
    <property type="evidence" value="ECO:0007669"/>
    <property type="project" value="UniProtKB-EC"/>
</dbReference>
<dbReference type="SUPFAM" id="SSF52467">
    <property type="entry name" value="DHS-like NAD/FAD-binding domain"/>
    <property type="match status" value="2"/>
</dbReference>
<dbReference type="PANTHER" id="PTHR11703">
    <property type="entry name" value="DEOXYHYPUSINE SYNTHASE"/>
    <property type="match status" value="1"/>
</dbReference>
<dbReference type="GO" id="GO:0005737">
    <property type="term" value="C:cytoplasm"/>
    <property type="evidence" value="ECO:0007669"/>
    <property type="project" value="TreeGrafter"/>
</dbReference>
<feature type="compositionally biased region" description="Basic and acidic residues" evidence="3">
    <location>
        <begin position="286"/>
        <end position="295"/>
    </location>
</feature>
<evidence type="ECO:0000256" key="4">
    <source>
        <dbReference type="SAM" id="Phobius"/>
    </source>
</evidence>
<dbReference type="InterPro" id="IPR029035">
    <property type="entry name" value="DHS-like_NAD/FAD-binding_dom"/>
</dbReference>
<reference evidence="5" key="2">
    <citation type="submission" date="2014-05" db="EMBL/GenBank/DDBJ databases">
        <title>The genome sequences of chimpanzee malaria parasites reveal the path to human adaptation.</title>
        <authorList>
            <person name="Otto T.D."/>
            <person name="Rayner J.C."/>
            <person name="Boehme U."/>
            <person name="Pain A."/>
            <person name="Spottiswoode N."/>
            <person name="Sanders M."/>
            <person name="Quail M."/>
            <person name="Ollomo B."/>
            <person name="Renaud F."/>
            <person name="Thomas A.W."/>
            <person name="Prugnolle F."/>
            <person name="Conway D.J."/>
            <person name="Newbold C."/>
            <person name="Berriman M."/>
        </authorList>
    </citation>
    <scope>NUCLEOTIDE SEQUENCE [LARGE SCALE GENOMIC DNA]</scope>
    <source>
        <strain evidence="5">CDC</strain>
    </source>
</reference>
<dbReference type="InterPro" id="IPR002773">
    <property type="entry name" value="Deoxyhypusine_synthase"/>
</dbReference>
<accession>A0A060S480</accession>
<keyword evidence="4" id="KW-0812">Transmembrane</keyword>
<dbReference type="VEuPathDB" id="PlasmoDB:PRCDC_1411900"/>
<dbReference type="Proteomes" id="UP000027581">
    <property type="component" value="Unassembled WGS sequence"/>
</dbReference>
<comment type="similarity">
    <text evidence="1">Belongs to the deoxyhypusine synthase family.</text>
</comment>
<dbReference type="VEuPathDB" id="PlasmoDB:PRG01_1412300"/>
<dbReference type="EC" id="2.5.1.46" evidence="5"/>
<protein>
    <submittedName>
        <fullName evidence="5">Deoxyhypusine synthase</fullName>
        <ecNumber evidence="5">2.5.1.46</ecNumber>
    </submittedName>
</protein>
<dbReference type="InterPro" id="IPR036982">
    <property type="entry name" value="Deoxyhypusine_synthase_sf"/>
</dbReference>
<sequence>MVDHVSFKEVNKITSDDECDSDSHNEGDNVEDAKASVFVKSSLIPEKTDVVKGLNFDKKVDLHEFINNYKYMGFQATNLGISIDEINKMIYYKYKDENIKSESNNENNLNCNNVSEDLIKDEENHLYHYEKKKKSCIIWLSFTSNMISSGLREIFVYLAKNKFIDVVVTTAGGIEEDIIKCFSNTYIGDFNLNGKKLRKKGWNRIGNLIVPNDNYCKFEDWLQPILNRMLHEQNEKNEYMFLKKLEKRKKKYNNNKNNNNNNDNNDNNDNVWGNEKNDQNINQYNKDQESSKKDSNIYTNDVSNKNNYINNYINNYDSDDECDMYYLSPSEFINILGKEINDESSLIYWCYKNDIPIFCPGLTDGSLGDNLFFHNYGKKIKNNLILDIVKDIKKINSLAMNCEKSGIIILGGGLPKHHVCNANLMRNGADFAVYVNTASEYDGSDSGANTTEALSWGKIKYGQTNNHVKVFGDATILFPLMVLNSFYLYDQKRKKDM</sequence>
<dbReference type="PANTHER" id="PTHR11703:SF0">
    <property type="entry name" value="DEOXYHYPUSINE SYNTHASE"/>
    <property type="match status" value="1"/>
</dbReference>
<evidence type="ECO:0000313" key="6">
    <source>
        <dbReference type="Proteomes" id="UP000027581"/>
    </source>
</evidence>
<evidence type="ECO:0000313" key="5">
    <source>
        <dbReference type="EMBL" id="CDO66610.1"/>
    </source>
</evidence>
<organism evidence="5 6">
    <name type="scientific">Plasmodium reichenowi</name>
    <dbReference type="NCBI Taxonomy" id="5854"/>
    <lineage>
        <taxon>Eukaryota</taxon>
        <taxon>Sar</taxon>
        <taxon>Alveolata</taxon>
        <taxon>Apicomplexa</taxon>
        <taxon>Aconoidasida</taxon>
        <taxon>Haemosporida</taxon>
        <taxon>Plasmodiidae</taxon>
        <taxon>Plasmodium</taxon>
        <taxon>Plasmodium (Laverania)</taxon>
    </lineage>
</organism>
<gene>
    <name evidence="5" type="primary">DHS</name>
    <name evidence="5" type="ORF">PRCDC_1411900</name>
</gene>
<evidence type="ECO:0000256" key="1">
    <source>
        <dbReference type="ARBA" id="ARBA00009892"/>
    </source>
</evidence>
<proteinExistence type="inferred from homology"/>
<feature type="region of interest" description="Disordered" evidence="3">
    <location>
        <begin position="252"/>
        <end position="300"/>
    </location>
</feature>